<evidence type="ECO:0000313" key="3">
    <source>
        <dbReference type="Proteomes" id="UP001202831"/>
    </source>
</evidence>
<proteinExistence type="predicted"/>
<gene>
    <name evidence="2" type="ORF">L2725_14840</name>
</gene>
<organism evidence="2 3">
    <name type="scientific">Shewanella corallii</name>
    <dbReference type="NCBI Taxonomy" id="560080"/>
    <lineage>
        <taxon>Bacteria</taxon>
        <taxon>Pseudomonadati</taxon>
        <taxon>Pseudomonadota</taxon>
        <taxon>Gammaproteobacteria</taxon>
        <taxon>Alteromonadales</taxon>
        <taxon>Shewanellaceae</taxon>
        <taxon>Shewanella</taxon>
    </lineage>
</organism>
<evidence type="ECO:0000313" key="2">
    <source>
        <dbReference type="EMBL" id="MCL2915035.1"/>
    </source>
</evidence>
<dbReference type="RefSeq" id="WP_249249656.1">
    <property type="nucleotide sequence ID" value="NZ_JAKIKT010000006.1"/>
</dbReference>
<evidence type="ECO:0000256" key="1">
    <source>
        <dbReference type="SAM" id="MobiDB-lite"/>
    </source>
</evidence>
<dbReference type="EMBL" id="JAKIKT010000006">
    <property type="protein sequence ID" value="MCL2915035.1"/>
    <property type="molecule type" value="Genomic_DNA"/>
</dbReference>
<sequence>MNNSSNREVQYWKQFQHALVTHADKGDLDALRAVNRKLVNALIKRGQPRNHAELVARQELAQCHQAIIHRLQQDKDQLAETMQSFRASQDGLNAYAMTALSSESALSSQSAQSPDATVTTKPEQPQPQRQGQGYSSPYGN</sequence>
<reference evidence="2 3" key="1">
    <citation type="submission" date="2022-01" db="EMBL/GenBank/DDBJ databases">
        <title>Whole genome-based taxonomy of the Shewanellaceae.</title>
        <authorList>
            <person name="Martin-Rodriguez A.J."/>
        </authorList>
    </citation>
    <scope>NUCLEOTIDE SEQUENCE [LARGE SCALE GENOMIC DNA]</scope>
    <source>
        <strain evidence="2 3">DSM 21332</strain>
    </source>
</reference>
<accession>A0ABT0NA73</accession>
<keyword evidence="3" id="KW-1185">Reference proteome</keyword>
<feature type="region of interest" description="Disordered" evidence="1">
    <location>
        <begin position="103"/>
        <end position="140"/>
    </location>
</feature>
<comment type="caution">
    <text evidence="2">The sequence shown here is derived from an EMBL/GenBank/DDBJ whole genome shotgun (WGS) entry which is preliminary data.</text>
</comment>
<feature type="compositionally biased region" description="Low complexity" evidence="1">
    <location>
        <begin position="103"/>
        <end position="113"/>
    </location>
</feature>
<name>A0ABT0NA73_9GAMM</name>
<dbReference type="Proteomes" id="UP001202831">
    <property type="component" value="Unassembled WGS sequence"/>
</dbReference>
<feature type="compositionally biased region" description="Polar residues" evidence="1">
    <location>
        <begin position="114"/>
        <end position="123"/>
    </location>
</feature>
<protein>
    <submittedName>
        <fullName evidence="2">Uncharacterized protein</fullName>
    </submittedName>
</protein>